<comment type="caution">
    <text evidence="1">The sequence shown here is derived from an EMBL/GenBank/DDBJ whole genome shotgun (WGS) entry which is preliminary data.</text>
</comment>
<organism evidence="1 2">
    <name type="scientific">Chionoecetes opilio</name>
    <name type="common">Atlantic snow crab</name>
    <name type="synonym">Cancer opilio</name>
    <dbReference type="NCBI Taxonomy" id="41210"/>
    <lineage>
        <taxon>Eukaryota</taxon>
        <taxon>Metazoa</taxon>
        <taxon>Ecdysozoa</taxon>
        <taxon>Arthropoda</taxon>
        <taxon>Crustacea</taxon>
        <taxon>Multicrustacea</taxon>
        <taxon>Malacostraca</taxon>
        <taxon>Eumalacostraca</taxon>
        <taxon>Eucarida</taxon>
        <taxon>Decapoda</taxon>
        <taxon>Pleocyemata</taxon>
        <taxon>Brachyura</taxon>
        <taxon>Eubrachyura</taxon>
        <taxon>Majoidea</taxon>
        <taxon>Majidae</taxon>
        <taxon>Chionoecetes</taxon>
    </lineage>
</organism>
<dbReference type="AlphaFoldDB" id="A0A8J5CQQ6"/>
<dbReference type="OrthoDB" id="8195485at2759"/>
<accession>A0A8J5CQQ6</accession>
<gene>
    <name evidence="1" type="ORF">GWK47_007410</name>
</gene>
<reference evidence="1" key="1">
    <citation type="submission" date="2020-07" db="EMBL/GenBank/DDBJ databases">
        <title>The High-quality genome of the commercially important snow crab, Chionoecetes opilio.</title>
        <authorList>
            <person name="Jeong J.-H."/>
            <person name="Ryu S."/>
        </authorList>
    </citation>
    <scope>NUCLEOTIDE SEQUENCE</scope>
    <source>
        <strain evidence="1">MADBK_172401_WGS</strain>
        <tissue evidence="1">Digestive gland</tissue>
    </source>
</reference>
<name>A0A8J5CQQ6_CHIOP</name>
<dbReference type="Proteomes" id="UP000770661">
    <property type="component" value="Unassembled WGS sequence"/>
</dbReference>
<proteinExistence type="predicted"/>
<evidence type="ECO:0000313" key="2">
    <source>
        <dbReference type="Proteomes" id="UP000770661"/>
    </source>
</evidence>
<keyword evidence="2" id="KW-1185">Reference proteome</keyword>
<sequence>MDTDVLYCSHTSRTIKWRALDENWHKAGKSVIWLCKTSLTPGPCSVTSWCTMRLQDVTQSVNQVDKGKRRHGKVFQHTEALLNDLGRGDAVRIHHTSVESSSARLLTSFGRTTINDVSYRMFQKGTKDKIKLSPSRKCLEQHIKTRTPGLRCGFQARCTIPEIESPILKWMVRGCYGETYTTRQCGDSSANEFPPT</sequence>
<protein>
    <submittedName>
        <fullName evidence="1">Uncharacterized protein</fullName>
    </submittedName>
</protein>
<evidence type="ECO:0000313" key="1">
    <source>
        <dbReference type="EMBL" id="KAG0719014.1"/>
    </source>
</evidence>
<dbReference type="EMBL" id="JACEEZ010015170">
    <property type="protein sequence ID" value="KAG0719014.1"/>
    <property type="molecule type" value="Genomic_DNA"/>
</dbReference>